<evidence type="ECO:0000313" key="1">
    <source>
        <dbReference type="EMBL" id="OYQ37154.1"/>
    </source>
</evidence>
<dbReference type="InterPro" id="IPR009744">
    <property type="entry name" value="VirC1"/>
</dbReference>
<proteinExistence type="predicted"/>
<organism evidence="1 2">
    <name type="scientific">Niveispirillum lacus</name>
    <dbReference type="NCBI Taxonomy" id="1981099"/>
    <lineage>
        <taxon>Bacteria</taxon>
        <taxon>Pseudomonadati</taxon>
        <taxon>Pseudomonadota</taxon>
        <taxon>Alphaproteobacteria</taxon>
        <taxon>Rhodospirillales</taxon>
        <taxon>Azospirillaceae</taxon>
        <taxon>Niveispirillum</taxon>
    </lineage>
</organism>
<evidence type="ECO:0000313" key="2">
    <source>
        <dbReference type="Proteomes" id="UP000216998"/>
    </source>
</evidence>
<name>A0A255Z8C9_9PROT</name>
<dbReference type="Proteomes" id="UP000216998">
    <property type="component" value="Unassembled WGS sequence"/>
</dbReference>
<dbReference type="PIRSF" id="PIRSF009320">
    <property type="entry name" value="Nuc_binding_HP_1000"/>
    <property type="match status" value="1"/>
</dbReference>
<sequence length="231" mass="24168">MPTIVFASPKGGAGKSTSAVLLATALAGQGASVTIIDADPNKPVSRWARLPGKPENLTVLAEVTEETVTDAIDEAALKTAFVIVDLEGTASMMVGYAMSRADLVVIPSQGSQLDAGEAVKAIRLVRSQERAFRRQIPFAVLFTRTSAAIKPRSLQSIAAEFADNDVPVFDTQLHERDAFRAIFAYGGTLADLDPSQVTNIKAASSNALAFAAEVVAVLKGGIKAPVSRVSA</sequence>
<accession>A0A255Z8C9</accession>
<dbReference type="PANTHER" id="PTHR13696">
    <property type="entry name" value="P-LOOP CONTAINING NUCLEOSIDE TRIPHOSPHATE HYDROLASE"/>
    <property type="match status" value="1"/>
</dbReference>
<dbReference type="AlphaFoldDB" id="A0A255Z8C9"/>
<dbReference type="Gene3D" id="3.40.50.300">
    <property type="entry name" value="P-loop containing nucleotide triphosphate hydrolases"/>
    <property type="match status" value="1"/>
</dbReference>
<dbReference type="EMBL" id="NOXU01000017">
    <property type="protein sequence ID" value="OYQ37154.1"/>
    <property type="molecule type" value="Genomic_DNA"/>
</dbReference>
<comment type="caution">
    <text evidence="1">The sequence shown here is derived from an EMBL/GenBank/DDBJ whole genome shotgun (WGS) entry which is preliminary data.</text>
</comment>
<gene>
    <name evidence="1" type="ORF">CHU95_02060</name>
</gene>
<dbReference type="SUPFAM" id="SSF52540">
    <property type="entry name" value="P-loop containing nucleoside triphosphate hydrolases"/>
    <property type="match status" value="1"/>
</dbReference>
<dbReference type="OrthoDB" id="113462at2"/>
<dbReference type="CDD" id="cd02042">
    <property type="entry name" value="ParAB_family"/>
    <property type="match status" value="1"/>
</dbReference>
<dbReference type="PANTHER" id="PTHR13696:SF96">
    <property type="entry name" value="COBQ_COBB_MIND_PARA NUCLEOTIDE BINDING DOMAIN-CONTAINING PROTEIN"/>
    <property type="match status" value="1"/>
</dbReference>
<reference evidence="1 2" key="1">
    <citation type="submission" date="2017-07" db="EMBL/GenBank/DDBJ databases">
        <title>Niveispirillum cyanobacteriorum sp. nov., isolated from cyanobacterial aggregates in a eutrophic lake.</title>
        <authorList>
            <person name="Cai H."/>
        </authorList>
    </citation>
    <scope>NUCLEOTIDE SEQUENCE [LARGE SCALE GENOMIC DNA]</scope>
    <source>
        <strain evidence="2">TH1-14</strain>
    </source>
</reference>
<protein>
    <submittedName>
        <fullName evidence="1">Chromosome partitioning protein ParA</fullName>
    </submittedName>
</protein>
<dbReference type="InterPro" id="IPR050678">
    <property type="entry name" value="DNA_Partitioning_ATPase"/>
</dbReference>
<keyword evidence="2" id="KW-1185">Reference proteome</keyword>
<dbReference type="RefSeq" id="WP_094453242.1">
    <property type="nucleotide sequence ID" value="NZ_NOXU01000017.1"/>
</dbReference>
<dbReference type="InterPro" id="IPR027417">
    <property type="entry name" value="P-loop_NTPase"/>
</dbReference>
<dbReference type="Pfam" id="PF07015">
    <property type="entry name" value="VirC1"/>
    <property type="match status" value="1"/>
</dbReference>